<evidence type="ECO:0000256" key="7">
    <source>
        <dbReference type="ARBA" id="ARBA00022967"/>
    </source>
</evidence>
<keyword evidence="4" id="KW-0547">Nucleotide-binding</keyword>
<feature type="transmembrane region" description="Helical" evidence="11">
    <location>
        <begin position="1167"/>
        <end position="1187"/>
    </location>
</feature>
<dbReference type="GO" id="GO:0046872">
    <property type="term" value="F:metal ion binding"/>
    <property type="evidence" value="ECO:0007669"/>
    <property type="project" value="UniProtKB-KW"/>
</dbReference>
<dbReference type="GO" id="GO:0016020">
    <property type="term" value="C:membrane"/>
    <property type="evidence" value="ECO:0000318"/>
    <property type="project" value="GO_Central"/>
</dbReference>
<dbReference type="GO" id="GO:0005524">
    <property type="term" value="F:ATP binding"/>
    <property type="evidence" value="ECO:0007669"/>
    <property type="project" value="UniProtKB-KW"/>
</dbReference>
<evidence type="ECO:0000256" key="10">
    <source>
        <dbReference type="SAM" id="Coils"/>
    </source>
</evidence>
<dbReference type="Gene3D" id="3.40.50.1000">
    <property type="entry name" value="HAD superfamily/HAD-like"/>
    <property type="match status" value="1"/>
</dbReference>
<dbReference type="GO" id="GO:0016887">
    <property type="term" value="F:ATP hydrolysis activity"/>
    <property type="evidence" value="ECO:0007669"/>
    <property type="project" value="InterPro"/>
</dbReference>
<dbReference type="PANTHER" id="PTHR45630:SF11">
    <property type="entry name" value="CATION-TRANSPORTING P-TYPE ATPASE N-TERMINAL DOMAIN-CONTAINING PROTEIN"/>
    <property type="match status" value="1"/>
</dbReference>
<dbReference type="HOGENOM" id="CLU_250430_0_0_1"/>
<dbReference type="Gramene" id="EFJ16765">
    <property type="protein sequence ID" value="EFJ16765"/>
    <property type="gene ID" value="SELMODRAFT_421580"/>
</dbReference>
<name>D8SFQ2_SELML</name>
<dbReference type="InterPro" id="IPR006544">
    <property type="entry name" value="P-type_TPase_V"/>
</dbReference>
<keyword evidence="6" id="KW-0460">Magnesium</keyword>
<dbReference type="NCBIfam" id="TIGR01494">
    <property type="entry name" value="ATPase_P-type"/>
    <property type="match status" value="1"/>
</dbReference>
<proteinExistence type="predicted"/>
<dbReference type="KEGG" id="smo:SELMODRAFT_421580"/>
<evidence type="ECO:0000256" key="4">
    <source>
        <dbReference type="ARBA" id="ARBA00022741"/>
    </source>
</evidence>
<keyword evidence="3" id="KW-0479">Metal-binding</keyword>
<dbReference type="Gene3D" id="2.70.150.10">
    <property type="entry name" value="Calcium-transporting ATPase, cytoplasmic transduction domain A"/>
    <property type="match status" value="1"/>
</dbReference>
<evidence type="ECO:0000256" key="6">
    <source>
        <dbReference type="ARBA" id="ARBA00022842"/>
    </source>
</evidence>
<comment type="subcellular location">
    <subcellularLocation>
        <location evidence="1">Membrane</location>
        <topology evidence="1">Multi-pass membrane protein</topology>
    </subcellularLocation>
</comment>
<protein>
    <submittedName>
        <fullName evidence="12">Uncharacterized protein</fullName>
    </submittedName>
</protein>
<dbReference type="SUPFAM" id="SSF56784">
    <property type="entry name" value="HAD-like"/>
    <property type="match status" value="1"/>
</dbReference>
<keyword evidence="13" id="KW-1185">Reference proteome</keyword>
<feature type="transmembrane region" description="Helical" evidence="11">
    <location>
        <begin position="1199"/>
        <end position="1223"/>
    </location>
</feature>
<accession>D8SFQ2</accession>
<dbReference type="InterPro" id="IPR001757">
    <property type="entry name" value="P_typ_ATPase"/>
</dbReference>
<keyword evidence="7" id="KW-1278">Translocase</keyword>
<keyword evidence="9 11" id="KW-0472">Membrane</keyword>
<dbReference type="GO" id="GO:0019829">
    <property type="term" value="F:ATPase-coupled monoatomic cation transmembrane transporter activity"/>
    <property type="evidence" value="ECO:0000318"/>
    <property type="project" value="GO_Central"/>
</dbReference>
<dbReference type="PANTHER" id="PTHR45630">
    <property type="entry name" value="CATION-TRANSPORTING ATPASE-RELATED"/>
    <property type="match status" value="1"/>
</dbReference>
<dbReference type="InParanoid" id="D8SFQ2"/>
<keyword evidence="10" id="KW-0175">Coiled coil</keyword>
<dbReference type="InterPro" id="IPR023214">
    <property type="entry name" value="HAD_sf"/>
</dbReference>
<evidence type="ECO:0000313" key="13">
    <source>
        <dbReference type="Proteomes" id="UP000001514"/>
    </source>
</evidence>
<keyword evidence="8 11" id="KW-1133">Transmembrane helix</keyword>
<dbReference type="EMBL" id="GL377617">
    <property type="protein sequence ID" value="EFJ16765.1"/>
    <property type="molecule type" value="Genomic_DNA"/>
</dbReference>
<dbReference type="InterPro" id="IPR036412">
    <property type="entry name" value="HAD-like_sf"/>
</dbReference>
<evidence type="ECO:0000256" key="2">
    <source>
        <dbReference type="ARBA" id="ARBA00022692"/>
    </source>
</evidence>
<dbReference type="GO" id="GO:0140358">
    <property type="term" value="F:P-type transmembrane transporter activity"/>
    <property type="evidence" value="ECO:0007669"/>
    <property type="project" value="InterPro"/>
</dbReference>
<evidence type="ECO:0000256" key="3">
    <source>
        <dbReference type="ARBA" id="ARBA00022723"/>
    </source>
</evidence>
<feature type="coiled-coil region" evidence="10">
    <location>
        <begin position="748"/>
        <end position="789"/>
    </location>
</feature>
<dbReference type="SUPFAM" id="SSF81665">
    <property type="entry name" value="Calcium ATPase, transmembrane domain M"/>
    <property type="match status" value="1"/>
</dbReference>
<evidence type="ECO:0000256" key="1">
    <source>
        <dbReference type="ARBA" id="ARBA00004141"/>
    </source>
</evidence>
<dbReference type="GO" id="GO:0055085">
    <property type="term" value="P:transmembrane transport"/>
    <property type="evidence" value="ECO:0000318"/>
    <property type="project" value="GO_Central"/>
</dbReference>
<evidence type="ECO:0000256" key="5">
    <source>
        <dbReference type="ARBA" id="ARBA00022840"/>
    </source>
</evidence>
<keyword evidence="5" id="KW-0067">ATP-binding</keyword>
<gene>
    <name evidence="12" type="ORF">SELMODRAFT_421580</name>
</gene>
<dbReference type="eggNOG" id="KOG0208">
    <property type="taxonomic scope" value="Eukaryota"/>
</dbReference>
<evidence type="ECO:0000256" key="9">
    <source>
        <dbReference type="ARBA" id="ARBA00023136"/>
    </source>
</evidence>
<evidence type="ECO:0000256" key="11">
    <source>
        <dbReference type="SAM" id="Phobius"/>
    </source>
</evidence>
<sequence length="1467" mass="162512">MNIYLKLYGHTKAYSSKNPAASVMWVEVNKVSSTPLPPSFTLHVRRAPPAPSSSPLSSTFASISRDAVSMAAELISSYGVHGKHKVLTLEALSMMHVNGEEFSKYPALTLIRSLALGYHDSHAAQYYIQNLRDDKDVHQVIKIIFGAVVLCGKWQEFLKEEDRALFVNGGFNEVEITNYLAFVKADANTTKESIWWKTGWVPGLVATRSDRKYQQAAGLFYRGDDGIARCLSEQLRSYAANQFMLVASPVDNLDQTDEQIRLWTPVIQSDHRGIFSRIGLKTQQACILVTRYKQPVINSLQFSWELYNGDDQREISVSTLFIPIHGTEKGLGCYYVADSHFVVIQFATGAWAIEDHEHARSRARELFMSDDKSRSHVLAWVVYCMSPWFETRKFDVAGGGELIYQEAYLNFRCFDKILACIDEKLGKLRDGRYGGEANPRCCICNTPEDTLLARIRKTIAHKEAVKAKKVAHLEQEALEAIVEAEVHARDGRGQLHTWACSLLFKALYAATEKLVNDVWGFTYAALARSPSPSSRIIERDKLAAPVSPVRSDGATGVCELGRTGAFASVALHGADIVAHGVKNTAAQSFPKFACPGGTAGLISSMAEYSSRVELHDRTVGLRRFPAMAMVGVYQSAQGTAAPPHGKEMLRSGQDIKIVGGRAFNVYPGEEYLHILPEDKENKGFLLRKDGFPDEAVRHAAAMEYIAVELADQKENLERVVGAQRGIQVRLSRQIDEGRTKWQGQMLENIRLNASNKRLQEQIHVLQAKVDFLEAENRDLQAKNLCLQKVHSNEYSNEHRHPEMFGETVTDVNFQVGERYSDFLKEAKGLTEGEAEKRLVELGPNETPLMMFMVALGAAITIYNRRRGQFMIAKLRKGSCVCDESALTGEPMPVQKYAAPKADVIRAGQDHDDALAIVVETGELLATILCPQKLIFKYDEELPCLHVIYALVVMFSAVGWNLIESVNSPPVVSDGSGSRTFRIDNAGNFHIYCKVLASSIRKPSLINISVQAWQGSFQKIKELSDAQRTMRTEHGSKLCAVVMNELKPDNSAAIQCLKAGKVRPVMVTGDNAQCGHYIGKQAGTTTDSFVSVAWYGLLWVEKVVTMHRNRGLIVRMCGDGGNDCGALRAAHAGIALSAAEASVVQAVVYLLREARGALHTSFACYKFLIIYGLQFSIFKLCCYWFGIIACRMDFIFIDGVAVLSIGYASLLGPLNVASVLGLWGSSVPGGFNFFHGRPEELREMASTFITSAFVVSFGSQVSKERKPILDKADQFLRIPLFSSSSFDPLTLVLLPGLGFTGCCWTSIKSKSQAPYWGFSIRTCSGGTTLAVLWELWLSRLFGGAGHHLPGRVDKPPVILSRILAWFQSNITLKLPVPTGSFICVENYARPGRSIAANLESGPTALVVTIQRSNTGPRHRELRAQRLKRILDQEKQAQMTVEMHLDKKHDLHRGTRISKLTFCASSKAL</sequence>
<keyword evidence="2 11" id="KW-0812">Transmembrane</keyword>
<dbReference type="Proteomes" id="UP000001514">
    <property type="component" value="Unassembled WGS sequence"/>
</dbReference>
<evidence type="ECO:0000313" key="12">
    <source>
        <dbReference type="EMBL" id="EFJ16765.1"/>
    </source>
</evidence>
<reference evidence="12 13" key="1">
    <citation type="journal article" date="2011" name="Science">
        <title>The Selaginella genome identifies genetic changes associated with the evolution of vascular plants.</title>
        <authorList>
            <person name="Banks J.A."/>
            <person name="Nishiyama T."/>
            <person name="Hasebe M."/>
            <person name="Bowman J.L."/>
            <person name="Gribskov M."/>
            <person name="dePamphilis C."/>
            <person name="Albert V.A."/>
            <person name="Aono N."/>
            <person name="Aoyama T."/>
            <person name="Ambrose B.A."/>
            <person name="Ashton N.W."/>
            <person name="Axtell M.J."/>
            <person name="Barker E."/>
            <person name="Barker M.S."/>
            <person name="Bennetzen J.L."/>
            <person name="Bonawitz N.D."/>
            <person name="Chapple C."/>
            <person name="Cheng C."/>
            <person name="Correa L.G."/>
            <person name="Dacre M."/>
            <person name="DeBarry J."/>
            <person name="Dreyer I."/>
            <person name="Elias M."/>
            <person name="Engstrom E.M."/>
            <person name="Estelle M."/>
            <person name="Feng L."/>
            <person name="Finet C."/>
            <person name="Floyd S.K."/>
            <person name="Frommer W.B."/>
            <person name="Fujita T."/>
            <person name="Gramzow L."/>
            <person name="Gutensohn M."/>
            <person name="Harholt J."/>
            <person name="Hattori M."/>
            <person name="Heyl A."/>
            <person name="Hirai T."/>
            <person name="Hiwatashi Y."/>
            <person name="Ishikawa M."/>
            <person name="Iwata M."/>
            <person name="Karol K.G."/>
            <person name="Koehler B."/>
            <person name="Kolukisaoglu U."/>
            <person name="Kubo M."/>
            <person name="Kurata T."/>
            <person name="Lalonde S."/>
            <person name="Li K."/>
            <person name="Li Y."/>
            <person name="Litt A."/>
            <person name="Lyons E."/>
            <person name="Manning G."/>
            <person name="Maruyama T."/>
            <person name="Michael T.P."/>
            <person name="Mikami K."/>
            <person name="Miyazaki S."/>
            <person name="Morinaga S."/>
            <person name="Murata T."/>
            <person name="Mueller-Roeber B."/>
            <person name="Nelson D.R."/>
            <person name="Obara M."/>
            <person name="Oguri Y."/>
            <person name="Olmstead R.G."/>
            <person name="Onodera N."/>
            <person name="Petersen B.L."/>
            <person name="Pils B."/>
            <person name="Prigge M."/>
            <person name="Rensing S.A."/>
            <person name="Riano-Pachon D.M."/>
            <person name="Roberts A.W."/>
            <person name="Sato Y."/>
            <person name="Scheller H.V."/>
            <person name="Schulz B."/>
            <person name="Schulz C."/>
            <person name="Shakirov E.V."/>
            <person name="Shibagaki N."/>
            <person name="Shinohara N."/>
            <person name="Shippen D.E."/>
            <person name="Soerensen I."/>
            <person name="Sotooka R."/>
            <person name="Sugimoto N."/>
            <person name="Sugita M."/>
            <person name="Sumikawa N."/>
            <person name="Tanurdzic M."/>
            <person name="Theissen G."/>
            <person name="Ulvskov P."/>
            <person name="Wakazuki S."/>
            <person name="Weng J.K."/>
            <person name="Willats W.W."/>
            <person name="Wipf D."/>
            <person name="Wolf P.G."/>
            <person name="Yang L."/>
            <person name="Zimmer A.D."/>
            <person name="Zhu Q."/>
            <person name="Mitros T."/>
            <person name="Hellsten U."/>
            <person name="Loque D."/>
            <person name="Otillar R."/>
            <person name="Salamov A."/>
            <person name="Schmutz J."/>
            <person name="Shapiro H."/>
            <person name="Lindquist E."/>
            <person name="Lucas S."/>
            <person name="Rokhsar D."/>
            <person name="Grigoriev I.V."/>
        </authorList>
    </citation>
    <scope>NUCLEOTIDE SEQUENCE [LARGE SCALE GENOMIC DNA]</scope>
</reference>
<evidence type="ECO:0000256" key="8">
    <source>
        <dbReference type="ARBA" id="ARBA00022989"/>
    </source>
</evidence>
<dbReference type="InterPro" id="IPR023298">
    <property type="entry name" value="ATPase_P-typ_TM_dom_sf"/>
</dbReference>
<organism evidence="13">
    <name type="scientific">Selaginella moellendorffii</name>
    <name type="common">Spikemoss</name>
    <dbReference type="NCBI Taxonomy" id="88036"/>
    <lineage>
        <taxon>Eukaryota</taxon>
        <taxon>Viridiplantae</taxon>
        <taxon>Streptophyta</taxon>
        <taxon>Embryophyta</taxon>
        <taxon>Tracheophyta</taxon>
        <taxon>Lycopodiopsida</taxon>
        <taxon>Selaginellales</taxon>
        <taxon>Selaginellaceae</taxon>
        <taxon>Selaginella</taxon>
    </lineage>
</organism>